<comment type="caution">
    <text evidence="5">The sequence shown here is derived from an EMBL/GenBank/DDBJ whole genome shotgun (WGS) entry which is preliminary data.</text>
</comment>
<keyword evidence="3" id="KW-0804">Transcription</keyword>
<gene>
    <name evidence="5" type="ORF">F7O44_28750</name>
</gene>
<dbReference type="EMBL" id="WLZY01000018">
    <property type="protein sequence ID" value="NDL61065.1"/>
    <property type="molecule type" value="Genomic_DNA"/>
</dbReference>
<dbReference type="GO" id="GO:0000976">
    <property type="term" value="F:transcription cis-regulatory region binding"/>
    <property type="evidence" value="ECO:0007669"/>
    <property type="project" value="TreeGrafter"/>
</dbReference>
<dbReference type="PRINTS" id="PR00036">
    <property type="entry name" value="HTHLACI"/>
</dbReference>
<dbReference type="PROSITE" id="PS50932">
    <property type="entry name" value="HTH_LACI_2"/>
    <property type="match status" value="1"/>
</dbReference>
<proteinExistence type="predicted"/>
<dbReference type="SMART" id="SM00354">
    <property type="entry name" value="HTH_LACI"/>
    <property type="match status" value="1"/>
</dbReference>
<keyword evidence="6" id="KW-1185">Reference proteome</keyword>
<protein>
    <submittedName>
        <fullName evidence="5">Substrate-binding domain-containing protein</fullName>
    </submittedName>
</protein>
<keyword evidence="2" id="KW-0238">DNA-binding</keyword>
<dbReference type="PANTHER" id="PTHR30146">
    <property type="entry name" value="LACI-RELATED TRANSCRIPTIONAL REPRESSOR"/>
    <property type="match status" value="1"/>
</dbReference>
<dbReference type="Pfam" id="PF00532">
    <property type="entry name" value="Peripla_BP_1"/>
    <property type="match status" value="1"/>
</dbReference>
<name>A0A7K3MCL9_9ACTN</name>
<dbReference type="InterPro" id="IPR001761">
    <property type="entry name" value="Peripla_BP/Lac1_sug-bd_dom"/>
</dbReference>
<reference evidence="5 6" key="1">
    <citation type="submission" date="2019-11" db="EMBL/GenBank/DDBJ databases">
        <authorList>
            <person name="Li X.-J."/>
            <person name="Feng X.-M."/>
        </authorList>
    </citation>
    <scope>NUCLEOTIDE SEQUENCE [LARGE SCALE GENOMIC DNA]</scope>
    <source>
        <strain evidence="5 6">XMNu-373</strain>
    </source>
</reference>
<dbReference type="Proteomes" id="UP000460435">
    <property type="component" value="Unassembled WGS sequence"/>
</dbReference>
<dbReference type="Gene3D" id="3.40.50.2300">
    <property type="match status" value="2"/>
</dbReference>
<sequence>MVTIRDVAARAGVSTATVSRVLNDDQRVRPETSQRVLDAVSALNYVPNSLGRSLRQQRSALWALIIADIENPFLTSVTRGVEDVAQSAGYSVLLCNSDENPDKEQQYLDIAEQSRVTGVLITPTSPAVDVHRLLTSGVPVVALDRPVRGPKSIDAVLVDSRGAARAAVEHLVAAGHRRIACITGPQRVFTAAERALGYREALQDAGIEPDPGLLHYADFKIAGARDAAREVLKSGDLEALLVTNSLMAVGVLEVIAEQGLTIGSDIDIVAFDDAPWTGLLSASISVVRQPAYELGRAAGELLLDKLTNAGQAARTIMLNATLID</sequence>
<dbReference type="Pfam" id="PF00356">
    <property type="entry name" value="LacI"/>
    <property type="match status" value="1"/>
</dbReference>
<dbReference type="PANTHER" id="PTHR30146:SF109">
    <property type="entry name" value="HTH-TYPE TRANSCRIPTIONAL REGULATOR GALS"/>
    <property type="match status" value="1"/>
</dbReference>
<feature type="domain" description="HTH lacI-type" evidence="4">
    <location>
        <begin position="2"/>
        <end position="56"/>
    </location>
</feature>
<dbReference type="InterPro" id="IPR028082">
    <property type="entry name" value="Peripla_BP_I"/>
</dbReference>
<accession>A0A7K3MCL9</accession>
<dbReference type="PROSITE" id="PS00356">
    <property type="entry name" value="HTH_LACI_1"/>
    <property type="match status" value="1"/>
</dbReference>
<dbReference type="Gene3D" id="1.10.260.40">
    <property type="entry name" value="lambda repressor-like DNA-binding domains"/>
    <property type="match status" value="1"/>
</dbReference>
<dbReference type="InterPro" id="IPR010982">
    <property type="entry name" value="Lambda_DNA-bd_dom_sf"/>
</dbReference>
<evidence type="ECO:0000259" key="4">
    <source>
        <dbReference type="PROSITE" id="PS50932"/>
    </source>
</evidence>
<dbReference type="CDD" id="cd06267">
    <property type="entry name" value="PBP1_LacI_sugar_binding-like"/>
    <property type="match status" value="1"/>
</dbReference>
<dbReference type="AlphaFoldDB" id="A0A7K3MCL9"/>
<evidence type="ECO:0000256" key="2">
    <source>
        <dbReference type="ARBA" id="ARBA00023125"/>
    </source>
</evidence>
<dbReference type="SUPFAM" id="SSF47413">
    <property type="entry name" value="lambda repressor-like DNA-binding domains"/>
    <property type="match status" value="1"/>
</dbReference>
<evidence type="ECO:0000313" key="5">
    <source>
        <dbReference type="EMBL" id="NDL61065.1"/>
    </source>
</evidence>
<dbReference type="SUPFAM" id="SSF53822">
    <property type="entry name" value="Periplasmic binding protein-like I"/>
    <property type="match status" value="1"/>
</dbReference>
<dbReference type="CDD" id="cd01392">
    <property type="entry name" value="HTH_LacI"/>
    <property type="match status" value="1"/>
</dbReference>
<organism evidence="5 6">
    <name type="scientific">Phytoactinopolyspora mesophila</name>
    <dbReference type="NCBI Taxonomy" id="2650750"/>
    <lineage>
        <taxon>Bacteria</taxon>
        <taxon>Bacillati</taxon>
        <taxon>Actinomycetota</taxon>
        <taxon>Actinomycetes</taxon>
        <taxon>Jiangellales</taxon>
        <taxon>Jiangellaceae</taxon>
        <taxon>Phytoactinopolyspora</taxon>
    </lineage>
</organism>
<keyword evidence="1" id="KW-0805">Transcription regulation</keyword>
<dbReference type="GO" id="GO:0003700">
    <property type="term" value="F:DNA-binding transcription factor activity"/>
    <property type="evidence" value="ECO:0007669"/>
    <property type="project" value="TreeGrafter"/>
</dbReference>
<dbReference type="InterPro" id="IPR000843">
    <property type="entry name" value="HTH_LacI"/>
</dbReference>
<evidence type="ECO:0000256" key="1">
    <source>
        <dbReference type="ARBA" id="ARBA00023015"/>
    </source>
</evidence>
<dbReference type="RefSeq" id="WP_162453786.1">
    <property type="nucleotide sequence ID" value="NZ_WLZY01000018.1"/>
</dbReference>
<evidence type="ECO:0000256" key="3">
    <source>
        <dbReference type="ARBA" id="ARBA00023163"/>
    </source>
</evidence>
<evidence type="ECO:0000313" key="6">
    <source>
        <dbReference type="Proteomes" id="UP000460435"/>
    </source>
</evidence>